<protein>
    <recommendedName>
        <fullName evidence="3">DUF1018 domain-containing protein</fullName>
    </recommendedName>
</protein>
<gene>
    <name evidence="1" type="ORF">OK18_19220</name>
</gene>
<sequence length="151" mass="17328">MDRILFKQIKIINMATLKKLMTLLSKEGLLEQRADIIKEWTCGRTTSAKELTPAEITAMCFVLEKDSQETLDKKRKRVIAAIFGLFNKMNKPATIEYVKGIACRAAKVDSFNKISSTRLDSLYNAFLTAKKDLEYSKRLVEGYIFEQTNYN</sequence>
<dbReference type="PATRIC" id="fig|1324352.5.peg.4036"/>
<reference evidence="1 2" key="1">
    <citation type="submission" date="2014-11" db="EMBL/GenBank/DDBJ databases">
        <authorList>
            <person name="Park G.-S."/>
            <person name="Hong S.-J."/>
            <person name="Jung B.K."/>
            <person name="Khan A.R."/>
            <person name="Kwak Y."/>
            <person name="Shin J.-H."/>
        </authorList>
    </citation>
    <scope>NUCLEOTIDE SEQUENCE [LARGE SCALE GENOMIC DNA]</scope>
    <source>
        <strain evidence="1 2">DSM 27622</strain>
    </source>
</reference>
<dbReference type="AlphaFoldDB" id="A0A0G3M8Z8"/>
<dbReference type="Proteomes" id="UP000035213">
    <property type="component" value="Chromosome"/>
</dbReference>
<proteinExistence type="predicted"/>
<dbReference type="EMBL" id="CP009928">
    <property type="protein sequence ID" value="AKK74463.1"/>
    <property type="molecule type" value="Genomic_DNA"/>
</dbReference>
<evidence type="ECO:0000313" key="2">
    <source>
        <dbReference type="Proteomes" id="UP000035213"/>
    </source>
</evidence>
<dbReference type="KEGG" id="cgn:OK18_19220"/>
<evidence type="ECO:0000313" key="1">
    <source>
        <dbReference type="EMBL" id="AKK74463.1"/>
    </source>
</evidence>
<organism evidence="1 2">
    <name type="scientific">Chryseobacterium gallinarum</name>
    <dbReference type="NCBI Taxonomy" id="1324352"/>
    <lineage>
        <taxon>Bacteria</taxon>
        <taxon>Pseudomonadati</taxon>
        <taxon>Bacteroidota</taxon>
        <taxon>Flavobacteriia</taxon>
        <taxon>Flavobacteriales</taxon>
        <taxon>Weeksellaceae</taxon>
        <taxon>Chryseobacterium group</taxon>
        <taxon>Chryseobacterium</taxon>
    </lineage>
</organism>
<accession>A0A0G3M8Z8</accession>
<evidence type="ECO:0008006" key="3">
    <source>
        <dbReference type="Google" id="ProtNLM"/>
    </source>
</evidence>
<name>A0A0G3M8Z8_CHRGL</name>
<dbReference type="STRING" id="1324352.OK18_19220"/>